<dbReference type="PATRIC" id="fig|571915.4.peg.2974"/>
<name>A0A0G3H0X0_9CORY</name>
<keyword evidence="6" id="KW-1003">Cell membrane</keyword>
<keyword evidence="8" id="KW-1185">Reference proteome</keyword>
<dbReference type="RefSeq" id="WP_047262967.1">
    <property type="nucleotide sequence ID" value="NZ_CP011542.1"/>
</dbReference>
<reference evidence="8" key="2">
    <citation type="submission" date="2015-05" db="EMBL/GenBank/DDBJ databases">
        <title>Complete genome sequence of Corynebacterium mustelae DSM 45274, isolated from various tissues of a male ferret with lethal sepsis.</title>
        <authorList>
            <person name="Ruckert C."/>
            <person name="Albersmeier A."/>
            <person name="Winkler A."/>
            <person name="Tauch A."/>
        </authorList>
    </citation>
    <scope>NUCLEOTIDE SEQUENCE [LARGE SCALE GENOMIC DNA]</scope>
    <source>
        <strain evidence="8">DSM 45274</strain>
    </source>
</reference>
<gene>
    <name evidence="7" type="ORF">CMUST_13850</name>
</gene>
<accession>A0A0G3H0X0</accession>
<feature type="transmembrane region" description="Helical" evidence="6">
    <location>
        <begin position="67"/>
        <end position="87"/>
    </location>
</feature>
<feature type="transmembrane region" description="Helical" evidence="6">
    <location>
        <begin position="93"/>
        <end position="111"/>
    </location>
</feature>
<proteinExistence type="inferred from homology"/>
<keyword evidence="5 6" id="KW-0472">Membrane</keyword>
<dbReference type="AlphaFoldDB" id="A0A0G3H0X0"/>
<evidence type="ECO:0000256" key="1">
    <source>
        <dbReference type="ARBA" id="ARBA00004141"/>
    </source>
</evidence>
<dbReference type="Proteomes" id="UP000035199">
    <property type="component" value="Chromosome"/>
</dbReference>
<feature type="transmembrane region" description="Helical" evidence="6">
    <location>
        <begin position="131"/>
        <end position="149"/>
    </location>
</feature>
<dbReference type="PANTHER" id="PTHR43701">
    <property type="entry name" value="MEMBRANE TRANSPORTER PROTEIN MJ0441-RELATED"/>
    <property type="match status" value="1"/>
</dbReference>
<dbReference type="InterPro" id="IPR051598">
    <property type="entry name" value="TSUP/Inactive_protease-like"/>
</dbReference>
<protein>
    <recommendedName>
        <fullName evidence="6">Probable membrane transporter protein</fullName>
    </recommendedName>
</protein>
<comment type="similarity">
    <text evidence="2 6">Belongs to the 4-toluene sulfonate uptake permease (TSUP) (TC 2.A.102) family.</text>
</comment>
<evidence type="ECO:0000256" key="3">
    <source>
        <dbReference type="ARBA" id="ARBA00022692"/>
    </source>
</evidence>
<dbReference type="OrthoDB" id="45564at2"/>
<dbReference type="PANTHER" id="PTHR43701:SF12">
    <property type="entry name" value="MEMBRANE TRANSPORTER PROTEIN YTNM-RELATED"/>
    <property type="match status" value="1"/>
</dbReference>
<feature type="transmembrane region" description="Helical" evidence="6">
    <location>
        <begin position="169"/>
        <end position="192"/>
    </location>
</feature>
<dbReference type="GO" id="GO:0005886">
    <property type="term" value="C:plasma membrane"/>
    <property type="evidence" value="ECO:0007669"/>
    <property type="project" value="UniProtKB-SubCell"/>
</dbReference>
<dbReference type="Pfam" id="PF01925">
    <property type="entry name" value="TauE"/>
    <property type="match status" value="1"/>
</dbReference>
<keyword evidence="3 6" id="KW-0812">Transmembrane</keyword>
<evidence type="ECO:0000256" key="6">
    <source>
        <dbReference type="RuleBase" id="RU363041"/>
    </source>
</evidence>
<dbReference type="InterPro" id="IPR002781">
    <property type="entry name" value="TM_pro_TauE-like"/>
</dbReference>
<feature type="transmembrane region" description="Helical" evidence="6">
    <location>
        <begin position="199"/>
        <end position="220"/>
    </location>
</feature>
<evidence type="ECO:0000313" key="8">
    <source>
        <dbReference type="Proteomes" id="UP000035199"/>
    </source>
</evidence>
<sequence length="286" mass="29664">MLIVIAGAIAQLVDGGLGMGFGVTSTTILLLSMTPAHASAVVHAAEVGTTLASGLAHWRFGNVNWRIVFRLGLPGAVGAGVGATVLSHISANAAQPITAIILALVGANLLWRFSRGRIRKPSSRQYSTPMIVALGTVGGLVDATGGGGWGPMTTSTLLALGKDEPRRVIGTVNTAEFLVATAATIGFVIGLWDQLDTHLFAIGQLMLGGVIAAPVAAWLVTKVNPIILGGFVGTALIALNLPVLWPVAVVAGIILTRRGIKRSRRTHIIVSTQPRIENQYAEVKAL</sequence>
<evidence type="ECO:0000256" key="4">
    <source>
        <dbReference type="ARBA" id="ARBA00022989"/>
    </source>
</evidence>
<feature type="transmembrane region" description="Helical" evidence="6">
    <location>
        <begin position="226"/>
        <end position="255"/>
    </location>
</feature>
<evidence type="ECO:0000256" key="2">
    <source>
        <dbReference type="ARBA" id="ARBA00009142"/>
    </source>
</evidence>
<evidence type="ECO:0000313" key="7">
    <source>
        <dbReference type="EMBL" id="AKK07064.1"/>
    </source>
</evidence>
<evidence type="ECO:0000256" key="5">
    <source>
        <dbReference type="ARBA" id="ARBA00023136"/>
    </source>
</evidence>
<reference evidence="7 8" key="1">
    <citation type="journal article" date="2015" name="Genome Announc.">
        <title>Complete Genome Sequence of the Type Strain Corynebacterium mustelae DSM 45274, Isolated from Various Tissues of a Male Ferret with Lethal Sepsis.</title>
        <authorList>
            <person name="Ruckert C."/>
            <person name="Eimer J."/>
            <person name="Winkler A."/>
            <person name="Tauch A."/>
        </authorList>
    </citation>
    <scope>NUCLEOTIDE SEQUENCE [LARGE SCALE GENOMIC DNA]</scope>
    <source>
        <strain evidence="7 8">DSM 45274</strain>
    </source>
</reference>
<organism evidence="7 8">
    <name type="scientific">Corynebacterium mustelae</name>
    <dbReference type="NCBI Taxonomy" id="571915"/>
    <lineage>
        <taxon>Bacteria</taxon>
        <taxon>Bacillati</taxon>
        <taxon>Actinomycetota</taxon>
        <taxon>Actinomycetes</taxon>
        <taxon>Mycobacteriales</taxon>
        <taxon>Corynebacteriaceae</taxon>
        <taxon>Corynebacterium</taxon>
    </lineage>
</organism>
<dbReference type="STRING" id="571915.CMUST_13850"/>
<dbReference type="EMBL" id="CP011542">
    <property type="protein sequence ID" value="AKK07064.1"/>
    <property type="molecule type" value="Genomic_DNA"/>
</dbReference>
<comment type="subcellular location">
    <subcellularLocation>
        <location evidence="6">Cell membrane</location>
        <topology evidence="6">Multi-pass membrane protein</topology>
    </subcellularLocation>
    <subcellularLocation>
        <location evidence="1">Membrane</location>
        <topology evidence="1">Multi-pass membrane protein</topology>
    </subcellularLocation>
</comment>
<dbReference type="KEGG" id="cmv:CMUST_13850"/>
<keyword evidence="4 6" id="KW-1133">Transmembrane helix</keyword>